<keyword evidence="1" id="KW-1133">Transmembrane helix</keyword>
<protein>
    <recommendedName>
        <fullName evidence="4">Magnesium transporter MgtE intracellular domain-containing protein</fullName>
    </recommendedName>
</protein>
<dbReference type="EMBL" id="BMGI01000001">
    <property type="protein sequence ID" value="GGD22803.1"/>
    <property type="molecule type" value="Genomic_DNA"/>
</dbReference>
<evidence type="ECO:0000313" key="2">
    <source>
        <dbReference type="EMBL" id="GGD22803.1"/>
    </source>
</evidence>
<accession>A0ABQ1QEA7</accession>
<name>A0ABQ1QEA7_9RHOB</name>
<gene>
    <name evidence="2" type="ORF">GCM10011358_04150</name>
</gene>
<sequence length="207" mass="21437">MKPGRQGDGTEHAGEPKRRRRSARGVLWLITAAFALSGLLRLGSGTSEAIAAGVASGFDAAMSTEATDCAQPADIAEVLEALEAREARVAVREAAVADRMQALELAEVQVRENLAALEAAEASLEATISAASTAAEGDLARLTSVYENMKPKEASPLFAAMDPQFAAGFLARMRPDTAAAILAGLDPATAYSISVILAGRNADVPTK</sequence>
<keyword evidence="1" id="KW-0472">Membrane</keyword>
<reference evidence="3" key="1">
    <citation type="journal article" date="2019" name="Int. J. Syst. Evol. Microbiol.">
        <title>The Global Catalogue of Microorganisms (GCM) 10K type strain sequencing project: providing services to taxonomists for standard genome sequencing and annotation.</title>
        <authorList>
            <consortium name="The Broad Institute Genomics Platform"/>
            <consortium name="The Broad Institute Genome Sequencing Center for Infectious Disease"/>
            <person name="Wu L."/>
            <person name="Ma J."/>
        </authorList>
    </citation>
    <scope>NUCLEOTIDE SEQUENCE [LARGE SCALE GENOMIC DNA]</scope>
    <source>
        <strain evidence="3">CGMCC 1.12922</strain>
    </source>
</reference>
<comment type="caution">
    <text evidence="2">The sequence shown here is derived from an EMBL/GenBank/DDBJ whole genome shotgun (WGS) entry which is preliminary data.</text>
</comment>
<dbReference type="Proteomes" id="UP000617355">
    <property type="component" value="Unassembled WGS sequence"/>
</dbReference>
<feature type="transmembrane region" description="Helical" evidence="1">
    <location>
        <begin position="26"/>
        <end position="43"/>
    </location>
</feature>
<keyword evidence="3" id="KW-1185">Reference proteome</keyword>
<dbReference type="SUPFAM" id="SSF158791">
    <property type="entry name" value="MgtE N-terminal domain-like"/>
    <property type="match status" value="1"/>
</dbReference>
<organism evidence="2 3">
    <name type="scientific">Sinisalibacter lacisalsi</name>
    <dbReference type="NCBI Taxonomy" id="1526570"/>
    <lineage>
        <taxon>Bacteria</taxon>
        <taxon>Pseudomonadati</taxon>
        <taxon>Pseudomonadota</taxon>
        <taxon>Alphaproteobacteria</taxon>
        <taxon>Rhodobacterales</taxon>
        <taxon>Roseobacteraceae</taxon>
        <taxon>Sinisalibacter</taxon>
    </lineage>
</organism>
<evidence type="ECO:0008006" key="4">
    <source>
        <dbReference type="Google" id="ProtNLM"/>
    </source>
</evidence>
<keyword evidence="1" id="KW-0812">Transmembrane</keyword>
<dbReference type="Gene3D" id="1.10.220.30">
    <property type="match status" value="1"/>
</dbReference>
<proteinExistence type="predicted"/>
<evidence type="ECO:0000256" key="1">
    <source>
        <dbReference type="SAM" id="Phobius"/>
    </source>
</evidence>
<evidence type="ECO:0000313" key="3">
    <source>
        <dbReference type="Proteomes" id="UP000617355"/>
    </source>
</evidence>